<protein>
    <recommendedName>
        <fullName evidence="2">Universal stress protein</fullName>
    </recommendedName>
</protein>
<proteinExistence type="inferred from homology"/>
<keyword evidence="2" id="KW-0963">Cytoplasm</keyword>
<dbReference type="Pfam" id="PF00582">
    <property type="entry name" value="Usp"/>
    <property type="match status" value="1"/>
</dbReference>
<evidence type="ECO:0000313" key="4">
    <source>
        <dbReference type="EMBL" id="VYU76569.1"/>
    </source>
</evidence>
<dbReference type="PIRSF" id="PIRSF006276">
    <property type="entry name" value="UspA"/>
    <property type="match status" value="1"/>
</dbReference>
<dbReference type="GO" id="GO:0005737">
    <property type="term" value="C:cytoplasm"/>
    <property type="evidence" value="ECO:0007669"/>
    <property type="project" value="UniProtKB-SubCell"/>
</dbReference>
<feature type="domain" description="UspA" evidence="3">
    <location>
        <begin position="3"/>
        <end position="137"/>
    </location>
</feature>
<reference evidence="4" key="1">
    <citation type="submission" date="2019-11" db="EMBL/GenBank/DDBJ databases">
        <authorList>
            <person name="Feng L."/>
        </authorList>
    </citation>
    <scope>NUCLEOTIDE SEQUENCE</scope>
    <source>
        <strain evidence="4">EMassiliensisLFYP7</strain>
    </source>
</reference>
<evidence type="ECO:0000259" key="3">
    <source>
        <dbReference type="Pfam" id="PF00582"/>
    </source>
</evidence>
<dbReference type="InterPro" id="IPR006015">
    <property type="entry name" value="Universal_stress_UspA"/>
</dbReference>
<accession>A0A6N3HL58</accession>
<name>A0A6N3HL58_9ENTR</name>
<dbReference type="InterPro" id="IPR006016">
    <property type="entry name" value="UspA"/>
</dbReference>
<dbReference type="SUPFAM" id="SSF52402">
    <property type="entry name" value="Adenine nucleotide alpha hydrolases-like"/>
    <property type="match status" value="1"/>
</dbReference>
<dbReference type="OrthoDB" id="9792500at2"/>
<comment type="subcellular location">
    <subcellularLocation>
        <location evidence="2">Cytoplasm</location>
    </subcellularLocation>
</comment>
<evidence type="ECO:0000256" key="2">
    <source>
        <dbReference type="PIRNR" id="PIRNR006276"/>
    </source>
</evidence>
<dbReference type="Gene3D" id="3.40.50.620">
    <property type="entry name" value="HUPs"/>
    <property type="match status" value="1"/>
</dbReference>
<dbReference type="AlphaFoldDB" id="A0A6N3HL58"/>
<organism evidence="4">
    <name type="scientific">Phytobacter massiliensis</name>
    <dbReference type="NCBI Taxonomy" id="1485952"/>
    <lineage>
        <taxon>Bacteria</taxon>
        <taxon>Pseudomonadati</taxon>
        <taxon>Pseudomonadota</taxon>
        <taxon>Gammaproteobacteria</taxon>
        <taxon>Enterobacterales</taxon>
        <taxon>Enterobacteriaceae</taxon>
        <taxon>Phytobacter</taxon>
    </lineage>
</organism>
<sequence length="141" mass="15343">MGYAHLLVAVSPTPESHELVARAVSIARPFEARLSLITLTSDPEMYNQFAAPMMENVREILGEETKQFMDELIQRAAYPVEQAIITSGELSEHVLHICETQGVDLVVCGNHNQSFFARAACSAKGIVASSKTDVLLVALGK</sequence>
<gene>
    <name evidence="4" type="primary">uspC</name>
    <name evidence="4" type="ORF">EMLFYP7_04022</name>
</gene>
<dbReference type="InterPro" id="IPR014729">
    <property type="entry name" value="Rossmann-like_a/b/a_fold"/>
</dbReference>
<evidence type="ECO:0000256" key="1">
    <source>
        <dbReference type="ARBA" id="ARBA00008791"/>
    </source>
</evidence>
<comment type="function">
    <text evidence="2">Required for resistance to DNA-damaging agents.</text>
</comment>
<dbReference type="RefSeq" id="WP_044173592.1">
    <property type="nucleotide sequence ID" value="NZ_CABKSF010000001.1"/>
</dbReference>
<dbReference type="NCBIfam" id="NF007512">
    <property type="entry name" value="PRK10116.1"/>
    <property type="match status" value="1"/>
</dbReference>
<comment type="similarity">
    <text evidence="1 2">Belongs to the universal stress protein A family.</text>
</comment>
<dbReference type="EMBL" id="CACRTZ010000037">
    <property type="protein sequence ID" value="VYU76569.1"/>
    <property type="molecule type" value="Genomic_DNA"/>
</dbReference>